<dbReference type="GO" id="GO:0007169">
    <property type="term" value="P:cell surface receptor protein tyrosine kinase signaling pathway"/>
    <property type="evidence" value="ECO:0007669"/>
    <property type="project" value="InterPro"/>
</dbReference>
<dbReference type="SUPFAM" id="SSF49265">
    <property type="entry name" value="Fibronectin type III"/>
    <property type="match status" value="3"/>
</dbReference>
<dbReference type="GO" id="GO:0019903">
    <property type="term" value="F:protein phosphatase binding"/>
    <property type="evidence" value="ECO:0007669"/>
    <property type="project" value="UniProtKB-ARBA"/>
</dbReference>
<dbReference type="SUPFAM" id="SSF63825">
    <property type="entry name" value="YWTD domain"/>
    <property type="match status" value="2"/>
</dbReference>
<evidence type="ECO:0000256" key="16">
    <source>
        <dbReference type="ARBA" id="ARBA00023180"/>
    </source>
</evidence>
<feature type="domain" description="Protein kinase" evidence="25">
    <location>
        <begin position="1498"/>
        <end position="1862"/>
    </location>
</feature>
<reference evidence="27" key="1">
    <citation type="submission" date="2025-08" db="UniProtKB">
        <authorList>
            <consortium name="Ensembl"/>
        </authorList>
    </citation>
    <scope>IDENTIFICATION</scope>
</reference>
<dbReference type="Pfam" id="PF00041">
    <property type="entry name" value="fn3"/>
    <property type="match status" value="3"/>
</dbReference>
<evidence type="ECO:0000256" key="12">
    <source>
        <dbReference type="ARBA" id="ARBA00022989"/>
    </source>
</evidence>
<dbReference type="PANTHER" id="PTHR24416:SF527">
    <property type="entry name" value="PROTO-ONCOGENE TYROSINE-PROTEIN KINASE ROS"/>
    <property type="match status" value="1"/>
</dbReference>
<feature type="transmembrane region" description="Helical" evidence="23">
    <location>
        <begin position="1528"/>
        <end position="1561"/>
    </location>
</feature>
<evidence type="ECO:0000256" key="3">
    <source>
        <dbReference type="ARBA" id="ARBA00022475"/>
    </source>
</evidence>
<evidence type="ECO:0000259" key="26">
    <source>
        <dbReference type="PROSITE" id="PS50853"/>
    </source>
</evidence>
<accession>A0A8C9FIY7</accession>
<evidence type="ECO:0000256" key="18">
    <source>
        <dbReference type="ARBA" id="ARBA00074285"/>
    </source>
</evidence>
<dbReference type="InterPro" id="IPR000719">
    <property type="entry name" value="Prot_kinase_dom"/>
</dbReference>
<dbReference type="PRINTS" id="PR00109">
    <property type="entry name" value="TYRKINASE"/>
</dbReference>
<evidence type="ECO:0000256" key="9">
    <source>
        <dbReference type="ARBA" id="ARBA00022741"/>
    </source>
</evidence>
<keyword evidence="13 23" id="KW-0472">Membrane</keyword>
<dbReference type="InterPro" id="IPR011009">
    <property type="entry name" value="Kinase-like_dom_sf"/>
</dbReference>
<dbReference type="FunFam" id="2.60.40.10:FF:001024">
    <property type="entry name" value="Tyrosine-protein kinase receptor"/>
    <property type="match status" value="1"/>
</dbReference>
<keyword evidence="5" id="KW-0808">Transferase</keyword>
<feature type="domain" description="Fibronectin type-III" evidence="26">
    <location>
        <begin position="186"/>
        <end position="277"/>
    </location>
</feature>
<feature type="chain" id="PRO_5034849260" description="Proto-oncogene tyrosine-protein kinase ROS" evidence="24">
    <location>
        <begin position="23"/>
        <end position="1862"/>
    </location>
</feature>
<evidence type="ECO:0000313" key="27">
    <source>
        <dbReference type="Ensembl" id="ENSPSTP00000016409.1"/>
    </source>
</evidence>
<evidence type="ECO:0000256" key="23">
    <source>
        <dbReference type="SAM" id="Phobius"/>
    </source>
</evidence>
<evidence type="ECO:0000256" key="2">
    <source>
        <dbReference type="ARBA" id="ARBA00011902"/>
    </source>
</evidence>
<evidence type="ECO:0000256" key="6">
    <source>
        <dbReference type="ARBA" id="ARBA00022692"/>
    </source>
</evidence>
<dbReference type="FunFam" id="2.120.10.30:FF:000042">
    <property type="entry name" value="Tyrosine-protein kinase receptor"/>
    <property type="match status" value="1"/>
</dbReference>
<dbReference type="InterPro" id="IPR003961">
    <property type="entry name" value="FN3_dom"/>
</dbReference>
<evidence type="ECO:0000256" key="24">
    <source>
        <dbReference type="SAM" id="SignalP"/>
    </source>
</evidence>
<keyword evidence="4" id="KW-0597">Phosphoprotein</keyword>
<sequence length="1862" mass="210176">MRNACLLLNRLGTFYFIWISAAYCSFSKNCQDLCTSNLEGELGIANLCNVSDISVAVSNGFKFCIPTQTVSCKFGCSRAEDAYGVEAQNYLNKPGAPFASTIGSHNITLGWKPANISEVKYIIQWKFHQLPGDWRYTEVVSETSYTVKDLQAFTEYEFRVVWIITSQLQLHSPSSPSYRTHASGVPTTAPIIKDIQSSSPNTVEVSWSPPLFPNGLIVGYNLVLTSENHELLRASRGHSFQFYSTFPNSTYRFSIVAVNEAGAGPPAEANITTPESKVKEKAKWLFLSRNQSLRKRYMEHFLEAAHCLQNGIIHHNITGISVNVYQQVVYFSEGNSIWVKGVVDISDISDLTLFYTGWGNITSISVDWLYQRIYFVMNEKIHVCQLENCTAAEDITPLYVTSPRKIVADPYNGYIFCLLEDGIYRANLPLLPDTASAASLVVKSHTLRDFMINFQSKRLIFFNKTEQAFVSGFLDGSEFHTLRSHVPLDDMESFVYEDNIFTVTDGRAVFHEEISQVGSSSFNEYVVDCSLEYPEYFGFGNLLFYAASTQPFPLPTLPRLVTVLFGLDQAVISWSPPEHAIGTSQSAWQNWTYDVKVSSQSPSEEEWIVSNITDTRFTLKDLVSFTEYEMSVRAVSPAGEGPWSEPFRGMTFEEAEEEPYILAVGAEGLWKQRLDSYGPGEFLHPDITNISDLDWYNDTLYWSNSMGKVQTWSMNKKEGTTENVYVPDIKNARMLAFDWLGQCLYWAGKANTIYRKSLLGDHMDVVARVVYVVKDLVVDSVNGYLYWATTYTVESARLNGEEHLMLQEHLQFSGKQVVGLALDLTSGFLYWLVQDGLYLNLYRISICKESCGNVIVTEFSAWSISEVSQNALQYYSGRLFWINRLKFITTQEVNQSISIPFSEPAEFAAFTLVHTSLKPLPGNFSFTPKVIPNSVPESSFKIKGNSSSFHIIWSASTDVQWGTVFYCVGSNALQVRNLEEQEYTLTPYHLLSVPVNIKVVKLTCKTRSVNYKVQAVFSYKCFTVFFIFYAVPSAPANPRIYVLHNNIHEGEEKVLVEFRWDKPERDNGVLTQYRVYYQLLYQSGAADTLMEWNVSDVKPTALLFSIRDVLPRLTVRFQVQAFTSVGPGPMSDVAQRNSSGMDDFLDAGLWFMCNSWCTQRLFDNKYSVRINPMHVWIGPTLIAFFHLLMSFLDKRCLNPLLDSEKPIILDTTNTSFTLSLPSVTTEQLCPSISQPTPTYLVFFREMTNNHENSTYHFSTLQQKILEIQEPTAVISNLKPFSSYAIQVAVKNYYSDQNQLAVLAFHPNENWFSESVPVTAKTFETPLSPSKIIPRNTSFQLEWRAPLHINGTSFWFELRKWQTRSDWFSPASTTCTIGPVYTCNLTGTLPSANYLVRATVVYVTGMKSTSSPTSFKTTGCVIPGIAEMKAVKVKNGGEVVNNTYCINNVPGLFHFACCRKQSGNTNKVKSLWVVVYNGSCDSICTWKAENLEGTFQFRAAAANKLGLGEYSDTSEDIMLAKDTVTSPDITAIVAVIGAVVLGLTMIILFGFGMWLIFFFFAYPWFRYFQCTGGNSCYSKMGLPLGIFHLFLFSKFDHPHILKLLGVCLLNEPQYLILELMEGGDLLSYLRGARKQKFQSPLLTVTDLLDICLDICKGCVYLEKMHFIHRDLAARNCLVSEKRYGSCSRVVKIGDFGLARDIYKNDYYRKRGEGLLPVRWMAPESLIDGVFTNHSDVWAFGVLVWETLTLGQQPYPGLSNIEVLHHVRSGGRLESPNNCPDDIQTLLADFVLFLILLVHHWVVTFLFSFFLLNADIDVPPADSDSILSTTLMEARDQEGLNYLVVVKESNQDQGSISSAELTSV</sequence>
<dbReference type="FunFam" id="2.60.40.10:FF:001018">
    <property type="entry name" value="Tyrosine-protein kinase receptor"/>
    <property type="match status" value="1"/>
</dbReference>
<keyword evidence="8" id="KW-0677">Repeat</keyword>
<reference evidence="27" key="2">
    <citation type="submission" date="2025-09" db="UniProtKB">
        <authorList>
            <consortium name="Ensembl"/>
        </authorList>
    </citation>
    <scope>IDENTIFICATION</scope>
</reference>
<dbReference type="GO" id="GO:0032006">
    <property type="term" value="P:regulation of TOR signaling"/>
    <property type="evidence" value="ECO:0007669"/>
    <property type="project" value="TreeGrafter"/>
</dbReference>
<dbReference type="InterPro" id="IPR020635">
    <property type="entry name" value="Tyr_kinase_cat_dom"/>
</dbReference>
<keyword evidence="16" id="KW-0325">Glycoprotein</keyword>
<comment type="catalytic activity">
    <reaction evidence="17">
        <text>L-tyrosyl-[protein] + ATP = O-phospho-L-tyrosyl-[protein] + ADP + H(+)</text>
        <dbReference type="Rhea" id="RHEA:10596"/>
        <dbReference type="Rhea" id="RHEA-COMP:10136"/>
        <dbReference type="Rhea" id="RHEA-COMP:20101"/>
        <dbReference type="ChEBI" id="CHEBI:15378"/>
        <dbReference type="ChEBI" id="CHEBI:30616"/>
        <dbReference type="ChEBI" id="CHEBI:46858"/>
        <dbReference type="ChEBI" id="CHEBI:61978"/>
        <dbReference type="ChEBI" id="CHEBI:456216"/>
        <dbReference type="EC" id="2.7.10.1"/>
    </reaction>
</comment>
<dbReference type="PROSITE" id="PS50853">
    <property type="entry name" value="FN3"/>
    <property type="match status" value="5"/>
</dbReference>
<dbReference type="GO" id="GO:0043235">
    <property type="term" value="C:receptor complex"/>
    <property type="evidence" value="ECO:0007669"/>
    <property type="project" value="TreeGrafter"/>
</dbReference>
<dbReference type="InterPro" id="IPR036116">
    <property type="entry name" value="FN3_sf"/>
</dbReference>
<evidence type="ECO:0000256" key="11">
    <source>
        <dbReference type="ARBA" id="ARBA00022840"/>
    </source>
</evidence>
<keyword evidence="14" id="KW-0829">Tyrosine-protein kinase</keyword>
<dbReference type="SMART" id="SM00135">
    <property type="entry name" value="LY"/>
    <property type="match status" value="3"/>
</dbReference>
<keyword evidence="7 24" id="KW-0732">Signal</keyword>
<evidence type="ECO:0000256" key="4">
    <source>
        <dbReference type="ARBA" id="ARBA00022553"/>
    </source>
</evidence>
<feature type="domain" description="Fibronectin type-III" evidence="26">
    <location>
        <begin position="93"/>
        <end position="183"/>
    </location>
</feature>
<proteinExistence type="predicted"/>
<evidence type="ECO:0000259" key="25">
    <source>
        <dbReference type="PROSITE" id="PS50011"/>
    </source>
</evidence>
<dbReference type="Gene3D" id="2.60.40.10">
    <property type="entry name" value="Immunoglobulins"/>
    <property type="match status" value="5"/>
</dbReference>
<dbReference type="Gene3D" id="2.120.10.30">
    <property type="entry name" value="TolB, C-terminal domain"/>
    <property type="match status" value="2"/>
</dbReference>
<dbReference type="EC" id="2.7.10.1" evidence="2"/>
<evidence type="ECO:0000313" key="28">
    <source>
        <dbReference type="Proteomes" id="UP000694428"/>
    </source>
</evidence>
<feature type="domain" description="Fibronectin type-III" evidence="26">
    <location>
        <begin position="1324"/>
        <end position="1419"/>
    </location>
</feature>
<evidence type="ECO:0000256" key="19">
    <source>
        <dbReference type="ARBA" id="ARBA00077975"/>
    </source>
</evidence>
<evidence type="ECO:0000256" key="5">
    <source>
        <dbReference type="ARBA" id="ARBA00022679"/>
    </source>
</evidence>
<dbReference type="PROSITE" id="PS00239">
    <property type="entry name" value="RECEPTOR_TYR_KIN_II"/>
    <property type="match status" value="1"/>
</dbReference>
<keyword evidence="11" id="KW-0067">ATP-binding</keyword>
<dbReference type="GO" id="GO:0005524">
    <property type="term" value="F:ATP binding"/>
    <property type="evidence" value="ECO:0007669"/>
    <property type="project" value="UniProtKB-KW"/>
</dbReference>
<feature type="domain" description="Fibronectin type-III" evidence="26">
    <location>
        <begin position="1034"/>
        <end position="1142"/>
    </location>
</feature>
<dbReference type="SUPFAM" id="SSF56112">
    <property type="entry name" value="Protein kinase-like (PK-like)"/>
    <property type="match status" value="1"/>
</dbReference>
<keyword evidence="12 23" id="KW-1133">Transmembrane helix</keyword>
<dbReference type="FunFam" id="2.120.10.30:FF:000038">
    <property type="entry name" value="Tyrosine-protein kinase receptor"/>
    <property type="match status" value="1"/>
</dbReference>
<evidence type="ECO:0000256" key="20">
    <source>
        <dbReference type="ARBA" id="ARBA00079708"/>
    </source>
</evidence>
<evidence type="ECO:0000256" key="17">
    <source>
        <dbReference type="ARBA" id="ARBA00051243"/>
    </source>
</evidence>
<dbReference type="FunFam" id="1.10.510.10:FF:000341">
    <property type="entry name" value="Tyrosine-protein kinase receptor"/>
    <property type="match status" value="1"/>
</dbReference>
<dbReference type="Pfam" id="PF07714">
    <property type="entry name" value="PK_Tyr_Ser-Thr"/>
    <property type="match status" value="1"/>
</dbReference>
<comment type="subcellular location">
    <subcellularLocation>
        <location evidence="1">Cell membrane</location>
        <topology evidence="1">Single-pass type I membrane protein</topology>
    </subcellularLocation>
</comment>
<keyword evidence="9" id="KW-0547">Nucleotide-binding</keyword>
<evidence type="ECO:0000256" key="14">
    <source>
        <dbReference type="ARBA" id="ARBA00023137"/>
    </source>
</evidence>
<dbReference type="Proteomes" id="UP000694428">
    <property type="component" value="Unplaced"/>
</dbReference>
<keyword evidence="10" id="KW-0418">Kinase</keyword>
<evidence type="ECO:0000256" key="13">
    <source>
        <dbReference type="ARBA" id="ARBA00023136"/>
    </source>
</evidence>
<keyword evidence="3" id="KW-1003">Cell membrane</keyword>
<dbReference type="InterPro" id="IPR013783">
    <property type="entry name" value="Ig-like_fold"/>
</dbReference>
<evidence type="ECO:0000256" key="21">
    <source>
        <dbReference type="ARBA" id="ARBA00082213"/>
    </source>
</evidence>
<dbReference type="FunFam" id="2.60.40.10:FF:000882">
    <property type="entry name" value="Tyrosine-protein kinase receptor"/>
    <property type="match status" value="1"/>
</dbReference>
<protein>
    <recommendedName>
        <fullName evidence="18">Proto-oncogene tyrosine-protein kinase ROS</fullName>
        <ecNumber evidence="2">2.7.10.1</ecNumber>
    </recommendedName>
    <alternativeName>
        <fullName evidence="22">Proto-oncogene c-Ros</fullName>
    </alternativeName>
    <alternativeName>
        <fullName evidence="21">Proto-oncogene c-Ros-1</fullName>
    </alternativeName>
    <alternativeName>
        <fullName evidence="20">Receptor tyrosine kinase c-ros oncogene 1</fullName>
    </alternativeName>
    <alternativeName>
        <fullName evidence="19">c-Ros receptor tyrosine kinase</fullName>
    </alternativeName>
</protein>
<dbReference type="InterPro" id="IPR011042">
    <property type="entry name" value="6-blade_b-propeller_TolB-like"/>
</dbReference>
<evidence type="ECO:0000256" key="22">
    <source>
        <dbReference type="ARBA" id="ARBA00083057"/>
    </source>
</evidence>
<dbReference type="PROSITE" id="PS50011">
    <property type="entry name" value="PROTEIN_KINASE_DOM"/>
    <property type="match status" value="1"/>
</dbReference>
<dbReference type="GO" id="GO:0005886">
    <property type="term" value="C:plasma membrane"/>
    <property type="evidence" value="ECO:0007669"/>
    <property type="project" value="UniProtKB-SubCell"/>
</dbReference>
<dbReference type="PROSITE" id="PS00109">
    <property type="entry name" value="PROTEIN_KINASE_TYR"/>
    <property type="match status" value="1"/>
</dbReference>
<dbReference type="InterPro" id="IPR008266">
    <property type="entry name" value="Tyr_kinase_AS"/>
</dbReference>
<dbReference type="Gene3D" id="1.10.510.10">
    <property type="entry name" value="Transferase(Phosphotransferase) domain 1"/>
    <property type="match status" value="1"/>
</dbReference>
<dbReference type="InterPro" id="IPR002011">
    <property type="entry name" value="Tyr_kinase_rcpt_2_CS"/>
</dbReference>
<evidence type="ECO:0000256" key="1">
    <source>
        <dbReference type="ARBA" id="ARBA00004251"/>
    </source>
</evidence>
<feature type="domain" description="Fibronectin type-III" evidence="26">
    <location>
        <begin position="554"/>
        <end position="654"/>
    </location>
</feature>
<name>A0A8C9FIY7_PAVCR</name>
<evidence type="ECO:0000256" key="8">
    <source>
        <dbReference type="ARBA" id="ARBA00022737"/>
    </source>
</evidence>
<evidence type="ECO:0000256" key="15">
    <source>
        <dbReference type="ARBA" id="ARBA00023170"/>
    </source>
</evidence>
<dbReference type="Ensembl" id="ENSPSTT00000017198.1">
    <property type="protein sequence ID" value="ENSPSTP00000016409.1"/>
    <property type="gene ID" value="ENSPSTG00000011648.1"/>
</dbReference>
<feature type="transmembrane region" description="Helical" evidence="23">
    <location>
        <begin position="1788"/>
        <end position="1810"/>
    </location>
</feature>
<dbReference type="InterPro" id="IPR000033">
    <property type="entry name" value="LDLR_classB_rpt"/>
</dbReference>
<evidence type="ECO:0000256" key="10">
    <source>
        <dbReference type="ARBA" id="ARBA00022777"/>
    </source>
</evidence>
<dbReference type="PANTHER" id="PTHR24416">
    <property type="entry name" value="TYROSINE-PROTEIN KINASE RECEPTOR"/>
    <property type="match status" value="1"/>
</dbReference>
<dbReference type="CDD" id="cd00063">
    <property type="entry name" value="FN3"/>
    <property type="match status" value="5"/>
</dbReference>
<dbReference type="InterPro" id="IPR050122">
    <property type="entry name" value="RTK"/>
</dbReference>
<dbReference type="SMART" id="SM00219">
    <property type="entry name" value="TyrKc"/>
    <property type="match status" value="1"/>
</dbReference>
<dbReference type="FunFam" id="2.60.40.10:FF:000984">
    <property type="entry name" value="Tyrosine-protein kinase receptor"/>
    <property type="match status" value="1"/>
</dbReference>
<keyword evidence="6 23" id="KW-0812">Transmembrane</keyword>
<dbReference type="SMART" id="SM00060">
    <property type="entry name" value="FN3"/>
    <property type="match status" value="6"/>
</dbReference>
<feature type="signal peptide" evidence="24">
    <location>
        <begin position="1"/>
        <end position="22"/>
    </location>
</feature>
<keyword evidence="15" id="KW-0675">Receptor</keyword>
<dbReference type="GO" id="GO:0004714">
    <property type="term" value="F:transmembrane receptor protein tyrosine kinase activity"/>
    <property type="evidence" value="ECO:0007669"/>
    <property type="project" value="UniProtKB-EC"/>
</dbReference>
<dbReference type="InterPro" id="IPR001245">
    <property type="entry name" value="Ser-Thr/Tyr_kinase_cat_dom"/>
</dbReference>
<organism evidence="27 28">
    <name type="scientific">Pavo cristatus</name>
    <name type="common">Indian peafowl</name>
    <name type="synonym">Blue peafowl</name>
    <dbReference type="NCBI Taxonomy" id="9049"/>
    <lineage>
        <taxon>Eukaryota</taxon>
        <taxon>Metazoa</taxon>
        <taxon>Chordata</taxon>
        <taxon>Craniata</taxon>
        <taxon>Vertebrata</taxon>
        <taxon>Euteleostomi</taxon>
        <taxon>Archelosauria</taxon>
        <taxon>Archosauria</taxon>
        <taxon>Dinosauria</taxon>
        <taxon>Saurischia</taxon>
        <taxon>Theropoda</taxon>
        <taxon>Coelurosauria</taxon>
        <taxon>Aves</taxon>
        <taxon>Neognathae</taxon>
        <taxon>Galloanserae</taxon>
        <taxon>Galliformes</taxon>
        <taxon>Phasianidae</taxon>
        <taxon>Phasianinae</taxon>
        <taxon>Pavo</taxon>
    </lineage>
</organism>
<keyword evidence="28" id="KW-1185">Reference proteome</keyword>
<evidence type="ECO:0000256" key="7">
    <source>
        <dbReference type="ARBA" id="ARBA00022729"/>
    </source>
</evidence>